<keyword evidence="7 9" id="KW-0472">Membrane</keyword>
<keyword evidence="6 9" id="KW-0333">Golgi apparatus</keyword>
<evidence type="ECO:0000256" key="6">
    <source>
        <dbReference type="ARBA" id="ARBA00023034"/>
    </source>
</evidence>
<dbReference type="SUPFAM" id="SSF64356">
    <property type="entry name" value="SNARE-like"/>
    <property type="match status" value="1"/>
</dbReference>
<dbReference type="GO" id="GO:0030126">
    <property type="term" value="C:COPI vesicle coat"/>
    <property type="evidence" value="ECO:0007669"/>
    <property type="project" value="UniProtKB-UniRule"/>
</dbReference>
<reference evidence="13" key="1">
    <citation type="submission" date="2022-04" db="EMBL/GenBank/DDBJ databases">
        <title>A functionally conserved STORR gene fusion in Papaver species that diverged 16.8 million years ago.</title>
        <authorList>
            <person name="Catania T."/>
        </authorList>
    </citation>
    <scope>NUCLEOTIDE SEQUENCE</scope>
    <source>
        <strain evidence="13">S-188037</strain>
    </source>
</reference>
<evidence type="ECO:0000256" key="9">
    <source>
        <dbReference type="RuleBase" id="RU364018"/>
    </source>
</evidence>
<dbReference type="GO" id="GO:0051645">
    <property type="term" value="P:Golgi localization"/>
    <property type="evidence" value="ECO:0007669"/>
    <property type="project" value="TreeGrafter"/>
</dbReference>
<dbReference type="InterPro" id="IPR028565">
    <property type="entry name" value="MHD"/>
</dbReference>
<dbReference type="InterPro" id="IPR011012">
    <property type="entry name" value="Longin-like_dom_sf"/>
</dbReference>
<evidence type="ECO:0000256" key="10">
    <source>
        <dbReference type="RuleBase" id="RU366052"/>
    </source>
</evidence>
<dbReference type="GO" id="GO:0000139">
    <property type="term" value="C:Golgi membrane"/>
    <property type="evidence" value="ECO:0007669"/>
    <property type="project" value="UniProtKB-SubCell"/>
</dbReference>
<evidence type="ECO:0000256" key="11">
    <source>
        <dbReference type="SAM" id="Phobius"/>
    </source>
</evidence>
<keyword evidence="2 9" id="KW-0813">Transport</keyword>
<dbReference type="InterPro" id="IPR036168">
    <property type="entry name" value="AP2_Mu_C_sf"/>
</dbReference>
<keyword evidence="11" id="KW-1133">Transmembrane helix</keyword>
<evidence type="ECO:0000256" key="4">
    <source>
        <dbReference type="ARBA" id="ARBA00022892"/>
    </source>
</evidence>
<dbReference type="AlphaFoldDB" id="A0AAD4SJR5"/>
<dbReference type="PANTHER" id="PTHR10121:SF0">
    <property type="entry name" value="COATOMER SUBUNIT DELTA"/>
    <property type="match status" value="1"/>
</dbReference>
<comment type="similarity">
    <text evidence="1 9">Belongs to the adaptor complexes medium subunit family. Delta-COP subfamily.</text>
</comment>
<keyword evidence="8 9" id="KW-0968">Cytoplasmic vesicle</keyword>
<keyword evidence="11" id="KW-0812">Transmembrane</keyword>
<evidence type="ECO:0000259" key="12">
    <source>
        <dbReference type="PROSITE" id="PS51072"/>
    </source>
</evidence>
<dbReference type="CDD" id="cd14830">
    <property type="entry name" value="Delta_COP_N"/>
    <property type="match status" value="1"/>
</dbReference>
<dbReference type="Proteomes" id="UP001202328">
    <property type="component" value="Unassembled WGS sequence"/>
</dbReference>
<accession>A0AAD4SJR5</accession>
<comment type="function">
    <text evidence="9">The coatomer is a cytosolic protein complex that binds to dilysine motifs and reversibly associates with Golgi non-clathrin-coated vesicles, which further mediate biosynthetic protein transport from the ER, via the Golgi up to the trans Golgi network. Coatomer complex is required for budding from Golgi membranes, and is essential for the retrograde Golgi-to-ER transport of dilysine-tagged proteins.</text>
</comment>
<dbReference type="InterPro" id="IPR027059">
    <property type="entry name" value="Coatomer_dsu"/>
</dbReference>
<comment type="caution">
    <text evidence="13">The sequence shown here is derived from an EMBL/GenBank/DDBJ whole genome shotgun (WGS) entry which is preliminary data.</text>
</comment>
<evidence type="ECO:0000256" key="8">
    <source>
        <dbReference type="ARBA" id="ARBA00023329"/>
    </source>
</evidence>
<proteinExistence type="inferred from homology"/>
<evidence type="ECO:0000313" key="13">
    <source>
        <dbReference type="EMBL" id="KAI3910097.1"/>
    </source>
</evidence>
<keyword evidence="4 9" id="KW-0931">ER-Golgi transport</keyword>
<feature type="transmembrane region" description="Helical" evidence="11">
    <location>
        <begin position="301"/>
        <end position="321"/>
    </location>
</feature>
<keyword evidence="5 9" id="KW-0653">Protein transport</keyword>
<dbReference type="EMBL" id="JAJJMB010010276">
    <property type="protein sequence ID" value="KAI3910097.1"/>
    <property type="molecule type" value="Genomic_DNA"/>
</dbReference>
<dbReference type="PROSITE" id="PS51072">
    <property type="entry name" value="MHD"/>
    <property type="match status" value="1"/>
</dbReference>
<name>A0AAD4SJR5_9MAGN</name>
<dbReference type="GO" id="GO:0006888">
    <property type="term" value="P:endoplasmic reticulum to Golgi vesicle-mediated transport"/>
    <property type="evidence" value="ECO:0007669"/>
    <property type="project" value="TreeGrafter"/>
</dbReference>
<evidence type="ECO:0000256" key="7">
    <source>
        <dbReference type="ARBA" id="ARBA00023136"/>
    </source>
</evidence>
<dbReference type="Pfam" id="PF00928">
    <property type="entry name" value="Adap_comp_sub"/>
    <property type="match status" value="1"/>
</dbReference>
<organism evidence="13 14">
    <name type="scientific">Papaver atlanticum</name>
    <dbReference type="NCBI Taxonomy" id="357466"/>
    <lineage>
        <taxon>Eukaryota</taxon>
        <taxon>Viridiplantae</taxon>
        <taxon>Streptophyta</taxon>
        <taxon>Embryophyta</taxon>
        <taxon>Tracheophyta</taxon>
        <taxon>Spermatophyta</taxon>
        <taxon>Magnoliopsida</taxon>
        <taxon>Ranunculales</taxon>
        <taxon>Papaveraceae</taxon>
        <taxon>Papaveroideae</taxon>
        <taxon>Papaver</taxon>
    </lineage>
</organism>
<evidence type="ECO:0000313" key="14">
    <source>
        <dbReference type="Proteomes" id="UP001202328"/>
    </source>
</evidence>
<evidence type="ECO:0000256" key="1">
    <source>
        <dbReference type="ARBA" id="ARBA00010516"/>
    </source>
</evidence>
<feature type="non-terminal residue" evidence="13">
    <location>
        <position position="1"/>
    </location>
</feature>
<dbReference type="PANTHER" id="PTHR10121">
    <property type="entry name" value="COATOMER SUBUNIT DELTA"/>
    <property type="match status" value="1"/>
</dbReference>
<dbReference type="SUPFAM" id="SSF49447">
    <property type="entry name" value="Second domain of Mu2 adaptin subunit (ap50) of ap2 adaptor"/>
    <property type="match status" value="1"/>
</dbReference>
<gene>
    <name evidence="13" type="ORF">MKW98_014482</name>
</gene>
<keyword evidence="3 9" id="KW-0963">Cytoplasm</keyword>
<dbReference type="GO" id="GO:0006890">
    <property type="term" value="P:retrograde vesicle-mediated transport, Golgi to endoplasmic reticulum"/>
    <property type="evidence" value="ECO:0007669"/>
    <property type="project" value="UniProtKB-UniRule"/>
</dbReference>
<sequence>MVVLAASIVSKSGKVLVSRQFVDLTRIRIEGLLAAFPKLVGIGKQHTFVEVENVRYVYQPMDALYLLLVPEYCPAVDVEGICQSGFELIIFAFDEVICLGHKETVIISQVEQYREMESHEENLHKLLRQSKIDDTKDVMKRKASEIDQRNLRGAGGLGSMKSISSKIEIIFEDVKQSGVVSKSAAPLPTDFITLNIEKKLNVLLKREGGVSNFDVQGTVMLQVLNQEDGLIQAQSGTNSAIHFKTHPNINKELFSNENILGLKDPNRPFPTCPPGDAGVSLLRWRMLSTDKSLVPLTSDNFFFWYVLLIYVVFAINCWPCVCGGDNYVSIEHEASSTMFDFHNLVISVPLPALRDAPNVSQVDGDWRIPTSQLLETSVVLFFFLDV</sequence>
<evidence type="ECO:0000256" key="2">
    <source>
        <dbReference type="ARBA" id="ARBA00022448"/>
    </source>
</evidence>
<protein>
    <recommendedName>
        <fullName evidence="9">Coatomer subunit delta</fullName>
    </recommendedName>
</protein>
<comment type="subcellular location">
    <subcellularLocation>
        <location evidence="9 10">Cytoplasm</location>
    </subcellularLocation>
    <subcellularLocation>
        <location evidence="9 10">Cytoplasmic vesicle</location>
        <location evidence="9 10">COPI-coated vesicle membrane</location>
        <topology evidence="9 10">Peripheral membrane protein</topology>
        <orientation evidence="9 10">Cytoplasmic side</orientation>
    </subcellularLocation>
    <subcellularLocation>
        <location evidence="9 10">Golgi apparatus membrane</location>
        <topology evidence="9 10">Peripheral membrane protein</topology>
        <orientation evidence="9 10">Cytoplasmic side</orientation>
    </subcellularLocation>
</comment>
<dbReference type="GO" id="GO:0015031">
    <property type="term" value="P:protein transport"/>
    <property type="evidence" value="ECO:0007669"/>
    <property type="project" value="UniProtKB-KW"/>
</dbReference>
<keyword evidence="14" id="KW-1185">Reference proteome</keyword>
<evidence type="ECO:0000256" key="3">
    <source>
        <dbReference type="ARBA" id="ARBA00022490"/>
    </source>
</evidence>
<comment type="subunit">
    <text evidence="9">Oligomeric complex that consists of at least the alpha, beta, beta', gamma, delta, epsilon and zeta subunits.</text>
</comment>
<dbReference type="CDD" id="cd09254">
    <property type="entry name" value="AP_delta-COPI_MHD"/>
    <property type="match status" value="1"/>
</dbReference>
<evidence type="ECO:0000256" key="5">
    <source>
        <dbReference type="ARBA" id="ARBA00022927"/>
    </source>
</evidence>
<feature type="domain" description="MHD" evidence="12">
    <location>
        <begin position="189"/>
        <end position="386"/>
    </location>
</feature>